<dbReference type="Pfam" id="PF14525">
    <property type="entry name" value="AraC_binding_2"/>
    <property type="match status" value="1"/>
</dbReference>
<feature type="domain" description="HTH araC/xylS-type" evidence="4">
    <location>
        <begin position="199"/>
        <end position="300"/>
    </location>
</feature>
<dbReference type="InterPro" id="IPR050204">
    <property type="entry name" value="AraC_XylS_family_regulators"/>
</dbReference>
<dbReference type="Gene3D" id="1.10.10.60">
    <property type="entry name" value="Homeodomain-like"/>
    <property type="match status" value="1"/>
</dbReference>
<dbReference type="EMBL" id="JACGWU010000009">
    <property type="protein sequence ID" value="MBA8829984.1"/>
    <property type="molecule type" value="Genomic_DNA"/>
</dbReference>
<dbReference type="PANTHER" id="PTHR46796:SF6">
    <property type="entry name" value="ARAC SUBFAMILY"/>
    <property type="match status" value="1"/>
</dbReference>
<dbReference type="GO" id="GO:0043565">
    <property type="term" value="F:sequence-specific DNA binding"/>
    <property type="evidence" value="ECO:0007669"/>
    <property type="project" value="InterPro"/>
</dbReference>
<dbReference type="InterPro" id="IPR018060">
    <property type="entry name" value="HTH_AraC"/>
</dbReference>
<dbReference type="PANTHER" id="PTHR46796">
    <property type="entry name" value="HTH-TYPE TRANSCRIPTIONAL ACTIVATOR RHAS-RELATED"/>
    <property type="match status" value="1"/>
</dbReference>
<dbReference type="SMART" id="SM00342">
    <property type="entry name" value="HTH_ARAC"/>
    <property type="match status" value="1"/>
</dbReference>
<evidence type="ECO:0000256" key="2">
    <source>
        <dbReference type="ARBA" id="ARBA00023125"/>
    </source>
</evidence>
<accession>A0A7W3PPK1</accession>
<dbReference type="SUPFAM" id="SSF46689">
    <property type="entry name" value="Homeodomain-like"/>
    <property type="match status" value="1"/>
</dbReference>
<evidence type="ECO:0000313" key="5">
    <source>
        <dbReference type="EMBL" id="MBA8829984.1"/>
    </source>
</evidence>
<evidence type="ECO:0000313" key="6">
    <source>
        <dbReference type="Proteomes" id="UP000524237"/>
    </source>
</evidence>
<protein>
    <submittedName>
        <fullName evidence="5">AraC-like DNA-binding protein</fullName>
    </submittedName>
</protein>
<dbReference type="PROSITE" id="PS01124">
    <property type="entry name" value="HTH_ARAC_FAMILY_2"/>
    <property type="match status" value="1"/>
</dbReference>
<name>A0A7W3PPK1_9MICO</name>
<dbReference type="InterPro" id="IPR009057">
    <property type="entry name" value="Homeodomain-like_sf"/>
</dbReference>
<proteinExistence type="predicted"/>
<dbReference type="PRINTS" id="PR00032">
    <property type="entry name" value="HTHARAC"/>
</dbReference>
<dbReference type="Pfam" id="PF12833">
    <property type="entry name" value="HTH_18"/>
    <property type="match status" value="1"/>
</dbReference>
<reference evidence="5 6" key="1">
    <citation type="submission" date="2020-07" db="EMBL/GenBank/DDBJ databases">
        <title>Sequencing the genomes of 1000 actinobacteria strains.</title>
        <authorList>
            <person name="Klenk H.-P."/>
        </authorList>
    </citation>
    <scope>NUCLEOTIDE SEQUENCE [LARGE SCALE GENOMIC DNA]</scope>
    <source>
        <strain evidence="5 6">DSM 23737</strain>
    </source>
</reference>
<keyword evidence="1" id="KW-0805">Transcription regulation</keyword>
<dbReference type="AlphaFoldDB" id="A0A7W3PPK1"/>
<dbReference type="InterPro" id="IPR020449">
    <property type="entry name" value="Tscrpt_reg_AraC-type_HTH"/>
</dbReference>
<evidence type="ECO:0000259" key="4">
    <source>
        <dbReference type="PROSITE" id="PS01124"/>
    </source>
</evidence>
<evidence type="ECO:0000256" key="1">
    <source>
        <dbReference type="ARBA" id="ARBA00023015"/>
    </source>
</evidence>
<dbReference type="InterPro" id="IPR035418">
    <property type="entry name" value="AraC-bd_2"/>
</dbReference>
<comment type="caution">
    <text evidence="5">The sequence shown here is derived from an EMBL/GenBank/DDBJ whole genome shotgun (WGS) entry which is preliminary data.</text>
</comment>
<dbReference type="GO" id="GO:0003700">
    <property type="term" value="F:DNA-binding transcription factor activity"/>
    <property type="evidence" value="ECO:0007669"/>
    <property type="project" value="InterPro"/>
</dbReference>
<keyword evidence="2 5" id="KW-0238">DNA-binding</keyword>
<keyword evidence="6" id="KW-1185">Reference proteome</keyword>
<keyword evidence="3" id="KW-0804">Transcription</keyword>
<organism evidence="5 6">
    <name type="scientific">Alpinimonas psychrophila</name>
    <dbReference type="NCBI Taxonomy" id="748908"/>
    <lineage>
        <taxon>Bacteria</taxon>
        <taxon>Bacillati</taxon>
        <taxon>Actinomycetota</taxon>
        <taxon>Actinomycetes</taxon>
        <taxon>Micrococcales</taxon>
        <taxon>Microbacteriaceae</taxon>
        <taxon>Alpinimonas</taxon>
    </lineage>
</organism>
<dbReference type="Proteomes" id="UP000524237">
    <property type="component" value="Unassembled WGS sequence"/>
</dbReference>
<gene>
    <name evidence="5" type="ORF">FB555_002111</name>
</gene>
<sequence>MDTRTVPVEQRVTKWENAVANFLVPLEIQSSDMTVTGRMTRVSVDNVSICHLSASAHFGVRSEELAAGCGSENYKIAIGTKGVVALQQFGRKVVLRPGECAIYDTAEPYSVGSDVPFGVVVALIPKSSLRVRPTEIARVAAQVLSGQDRDGMRRTLLRCVGGGQSSILGEEFFSSVTSLVRETPAFRLGDHVIDADLLRRSREIIEGALQLEGLGPDYVAALLGVSRRYLYNIFTPEYGPIATYIRAKRLERARTFLASAKEKDTPIVEVAFESGFSDPAHFSRLFKGVFGLTPSEFRTLCNPVSQGESARGRVIGDRD</sequence>
<evidence type="ECO:0000256" key="3">
    <source>
        <dbReference type="ARBA" id="ARBA00023163"/>
    </source>
</evidence>